<keyword evidence="5" id="KW-0067">ATP-binding</keyword>
<dbReference type="Gene3D" id="1.10.510.10">
    <property type="entry name" value="Transferase(Phosphotransferase) domain 1"/>
    <property type="match status" value="1"/>
</dbReference>
<dbReference type="GO" id="GO:0005524">
    <property type="term" value="F:ATP binding"/>
    <property type="evidence" value="ECO:0007669"/>
    <property type="project" value="UniProtKB-KW"/>
</dbReference>
<gene>
    <name evidence="7" type="ORF">HaLaN_23627</name>
</gene>
<dbReference type="AlphaFoldDB" id="A0A6A0A4I0"/>
<dbReference type="GO" id="GO:0007165">
    <property type="term" value="P:signal transduction"/>
    <property type="evidence" value="ECO:0007669"/>
    <property type="project" value="UniProtKB-ARBA"/>
</dbReference>
<keyword evidence="3" id="KW-0547">Nucleotide-binding</keyword>
<dbReference type="PANTHER" id="PTHR47448">
    <property type="entry name" value="DUAL SPECIFICITY MITOGEN-ACTIVATED PROTEIN KINASE KINASE DSOR1-LIKE PROTEIN"/>
    <property type="match status" value="1"/>
</dbReference>
<protein>
    <submittedName>
        <fullName evidence="7">Protein kinase domain-containing protein</fullName>
    </submittedName>
</protein>
<dbReference type="PANTHER" id="PTHR47448:SF1">
    <property type="entry name" value="SERINE_THREONINE-PROTEIN KINASE STE7 HOMOLOG"/>
    <property type="match status" value="1"/>
</dbReference>
<dbReference type="SUPFAM" id="SSF56112">
    <property type="entry name" value="Protein kinase-like (PK-like)"/>
    <property type="match status" value="1"/>
</dbReference>
<dbReference type="GO" id="GO:0004712">
    <property type="term" value="F:protein serine/threonine/tyrosine kinase activity"/>
    <property type="evidence" value="ECO:0007669"/>
    <property type="project" value="UniProtKB-ARBA"/>
</dbReference>
<dbReference type="InterPro" id="IPR000719">
    <property type="entry name" value="Prot_kinase_dom"/>
</dbReference>
<evidence type="ECO:0000256" key="3">
    <source>
        <dbReference type="ARBA" id="ARBA00022741"/>
    </source>
</evidence>
<keyword evidence="4 7" id="KW-0418">Kinase</keyword>
<dbReference type="PROSITE" id="PS50011">
    <property type="entry name" value="PROTEIN_KINASE_DOM"/>
    <property type="match status" value="1"/>
</dbReference>
<evidence type="ECO:0000313" key="8">
    <source>
        <dbReference type="Proteomes" id="UP000485058"/>
    </source>
</evidence>
<keyword evidence="2" id="KW-0808">Transferase</keyword>
<dbReference type="GO" id="GO:0004674">
    <property type="term" value="F:protein serine/threonine kinase activity"/>
    <property type="evidence" value="ECO:0007669"/>
    <property type="project" value="UniProtKB-KW"/>
</dbReference>
<name>A0A6A0A4I0_HAELA</name>
<comment type="caution">
    <text evidence="7">The sequence shown here is derived from an EMBL/GenBank/DDBJ whole genome shotgun (WGS) entry which is preliminary data.</text>
</comment>
<keyword evidence="1" id="KW-0723">Serine/threonine-protein kinase</keyword>
<evidence type="ECO:0000256" key="4">
    <source>
        <dbReference type="ARBA" id="ARBA00022777"/>
    </source>
</evidence>
<sequence>MALVGTVTYMSPERIKGDQYSFDSDMWSLGLTL</sequence>
<accession>A0A6A0A4I0</accession>
<evidence type="ECO:0000259" key="6">
    <source>
        <dbReference type="PROSITE" id="PS50011"/>
    </source>
</evidence>
<dbReference type="InterPro" id="IPR011009">
    <property type="entry name" value="Kinase-like_dom_sf"/>
</dbReference>
<feature type="domain" description="Protein kinase" evidence="6">
    <location>
        <begin position="1"/>
        <end position="33"/>
    </location>
</feature>
<feature type="non-terminal residue" evidence="7">
    <location>
        <position position="33"/>
    </location>
</feature>
<evidence type="ECO:0000313" key="7">
    <source>
        <dbReference type="EMBL" id="GFH25632.1"/>
    </source>
</evidence>
<dbReference type="Proteomes" id="UP000485058">
    <property type="component" value="Unassembled WGS sequence"/>
</dbReference>
<dbReference type="InterPro" id="IPR050915">
    <property type="entry name" value="MAP_kinase_kinase"/>
</dbReference>
<organism evidence="7 8">
    <name type="scientific">Haematococcus lacustris</name>
    <name type="common">Green alga</name>
    <name type="synonym">Haematococcus pluvialis</name>
    <dbReference type="NCBI Taxonomy" id="44745"/>
    <lineage>
        <taxon>Eukaryota</taxon>
        <taxon>Viridiplantae</taxon>
        <taxon>Chlorophyta</taxon>
        <taxon>core chlorophytes</taxon>
        <taxon>Chlorophyceae</taxon>
        <taxon>CS clade</taxon>
        <taxon>Chlamydomonadales</taxon>
        <taxon>Haematococcaceae</taxon>
        <taxon>Haematococcus</taxon>
    </lineage>
</organism>
<evidence type="ECO:0000256" key="5">
    <source>
        <dbReference type="ARBA" id="ARBA00022840"/>
    </source>
</evidence>
<dbReference type="EMBL" id="BLLF01002870">
    <property type="protein sequence ID" value="GFH25632.1"/>
    <property type="molecule type" value="Genomic_DNA"/>
</dbReference>
<evidence type="ECO:0000256" key="2">
    <source>
        <dbReference type="ARBA" id="ARBA00022679"/>
    </source>
</evidence>
<evidence type="ECO:0000256" key="1">
    <source>
        <dbReference type="ARBA" id="ARBA00022527"/>
    </source>
</evidence>
<keyword evidence="8" id="KW-1185">Reference proteome</keyword>
<proteinExistence type="predicted"/>
<dbReference type="Pfam" id="PF00069">
    <property type="entry name" value="Pkinase"/>
    <property type="match status" value="1"/>
</dbReference>
<reference evidence="7 8" key="1">
    <citation type="submission" date="2020-02" db="EMBL/GenBank/DDBJ databases">
        <title>Draft genome sequence of Haematococcus lacustris strain NIES-144.</title>
        <authorList>
            <person name="Morimoto D."/>
            <person name="Nakagawa S."/>
            <person name="Yoshida T."/>
            <person name="Sawayama S."/>
        </authorList>
    </citation>
    <scope>NUCLEOTIDE SEQUENCE [LARGE SCALE GENOMIC DNA]</scope>
    <source>
        <strain evidence="7 8">NIES-144</strain>
    </source>
</reference>
<feature type="non-terminal residue" evidence="7">
    <location>
        <position position="1"/>
    </location>
</feature>